<accession>A0ABN9A3L9</accession>
<organism evidence="2 3">
    <name type="scientific">Rangifer tarandus platyrhynchus</name>
    <name type="common">Svalbard reindeer</name>
    <dbReference type="NCBI Taxonomy" id="3082113"/>
    <lineage>
        <taxon>Eukaryota</taxon>
        <taxon>Metazoa</taxon>
        <taxon>Chordata</taxon>
        <taxon>Craniata</taxon>
        <taxon>Vertebrata</taxon>
        <taxon>Euteleostomi</taxon>
        <taxon>Mammalia</taxon>
        <taxon>Eutheria</taxon>
        <taxon>Laurasiatheria</taxon>
        <taxon>Artiodactyla</taxon>
        <taxon>Ruminantia</taxon>
        <taxon>Pecora</taxon>
        <taxon>Cervidae</taxon>
        <taxon>Odocoileinae</taxon>
        <taxon>Rangifer</taxon>
    </lineage>
</organism>
<dbReference type="PANTHER" id="PTHR11544">
    <property type="entry name" value="COLD SHOCK DOMAIN CONTAINING PROTEINS"/>
    <property type="match status" value="1"/>
</dbReference>
<evidence type="ECO:0000259" key="1">
    <source>
        <dbReference type="PROSITE" id="PS51857"/>
    </source>
</evidence>
<dbReference type="InterPro" id="IPR002059">
    <property type="entry name" value="CSP_DNA-bd"/>
</dbReference>
<name>A0ABN9A3L9_RANTA</name>
<dbReference type="PRINTS" id="PR00050">
    <property type="entry name" value="COLDSHOCK"/>
</dbReference>
<keyword evidence="3" id="KW-1185">Reference proteome</keyword>
<reference evidence="2" key="1">
    <citation type="submission" date="2023-04" db="EMBL/GenBank/DDBJ databases">
        <authorList>
            <consortium name="ELIXIR-Norway"/>
        </authorList>
    </citation>
    <scope>NUCLEOTIDE SEQUENCE [LARGE SCALE GENOMIC DNA]</scope>
</reference>
<dbReference type="EMBL" id="OX460343">
    <property type="protein sequence ID" value="CAI9180624.1"/>
    <property type="molecule type" value="Genomic_DNA"/>
</dbReference>
<proteinExistence type="predicted"/>
<gene>
    <name evidence="2" type="ORF">MRATA1EN1_LOCUS29586</name>
</gene>
<dbReference type="SMART" id="SM00357">
    <property type="entry name" value="CSP"/>
    <property type="match status" value="1"/>
</dbReference>
<sequence length="94" mass="10695">MRSPSPPPCVPRERSPKKVMAKTMRESLKWFNMKNGYGFITRHDTQKDTFVPQTAITQNNSLKYQRCVATEKLWFHVVQGERATEGANVTGPVG</sequence>
<protein>
    <recommendedName>
        <fullName evidence="1">CSD domain-containing protein</fullName>
    </recommendedName>
</protein>
<dbReference type="InterPro" id="IPR011129">
    <property type="entry name" value="CSD"/>
</dbReference>
<dbReference type="InterPro" id="IPR012340">
    <property type="entry name" value="NA-bd_OB-fold"/>
</dbReference>
<dbReference type="SUPFAM" id="SSF50249">
    <property type="entry name" value="Nucleic acid-binding proteins"/>
    <property type="match status" value="1"/>
</dbReference>
<dbReference type="PROSITE" id="PS51857">
    <property type="entry name" value="CSD_2"/>
    <property type="match status" value="1"/>
</dbReference>
<dbReference type="CDD" id="cd04458">
    <property type="entry name" value="CSP_CDS"/>
    <property type="match status" value="1"/>
</dbReference>
<feature type="domain" description="CSD" evidence="1">
    <location>
        <begin position="23"/>
        <end position="91"/>
    </location>
</feature>
<dbReference type="Pfam" id="PF00313">
    <property type="entry name" value="CSD"/>
    <property type="match status" value="1"/>
</dbReference>
<dbReference type="Proteomes" id="UP001176941">
    <property type="component" value="Chromosome X"/>
</dbReference>
<evidence type="ECO:0000313" key="2">
    <source>
        <dbReference type="EMBL" id="CAI9180624.1"/>
    </source>
</evidence>
<dbReference type="Gene3D" id="2.40.50.140">
    <property type="entry name" value="Nucleic acid-binding proteins"/>
    <property type="match status" value="1"/>
</dbReference>
<dbReference type="InterPro" id="IPR050181">
    <property type="entry name" value="Cold_shock_domain"/>
</dbReference>
<evidence type="ECO:0000313" key="3">
    <source>
        <dbReference type="Proteomes" id="UP001176941"/>
    </source>
</evidence>